<protein>
    <submittedName>
        <fullName evidence="3">ATPase</fullName>
    </submittedName>
</protein>
<organism evidence="3 4">
    <name type="scientific">Pseudaminobacter soli</name>
    <name type="common">ex Li et al. 2025</name>
    <dbReference type="NCBI Taxonomy" id="1295366"/>
    <lineage>
        <taxon>Bacteria</taxon>
        <taxon>Pseudomonadati</taxon>
        <taxon>Pseudomonadota</taxon>
        <taxon>Alphaproteobacteria</taxon>
        <taxon>Hyphomicrobiales</taxon>
        <taxon>Phyllobacteriaceae</taxon>
        <taxon>Pseudaminobacter</taxon>
    </lineage>
</organism>
<evidence type="ECO:0000256" key="1">
    <source>
        <dbReference type="ARBA" id="ARBA00006817"/>
    </source>
</evidence>
<dbReference type="InterPro" id="IPR023393">
    <property type="entry name" value="START-like_dom_sf"/>
</dbReference>
<proteinExistence type="inferred from homology"/>
<dbReference type="Proteomes" id="UP000240653">
    <property type="component" value="Unassembled WGS sequence"/>
</dbReference>
<evidence type="ECO:0000313" key="3">
    <source>
        <dbReference type="EMBL" id="PSJ57148.1"/>
    </source>
</evidence>
<accession>A0A2P7S3T7</accession>
<comment type="similarity">
    <text evidence="1">Belongs to the AHA1 family.</text>
</comment>
<dbReference type="OrthoDB" id="9803476at2"/>
<dbReference type="EMBL" id="PXYL01000015">
    <property type="protein sequence ID" value="PSJ57148.1"/>
    <property type="molecule type" value="Genomic_DNA"/>
</dbReference>
<dbReference type="SUPFAM" id="SSF55961">
    <property type="entry name" value="Bet v1-like"/>
    <property type="match status" value="1"/>
</dbReference>
<comment type="caution">
    <text evidence="3">The sequence shown here is derived from an EMBL/GenBank/DDBJ whole genome shotgun (WGS) entry which is preliminary data.</text>
</comment>
<dbReference type="CDD" id="cd08900">
    <property type="entry name" value="SRPBCC_CalC_Aha1-like_7"/>
    <property type="match status" value="1"/>
</dbReference>
<evidence type="ECO:0000259" key="2">
    <source>
        <dbReference type="Pfam" id="PF08327"/>
    </source>
</evidence>
<dbReference type="Pfam" id="PF08327">
    <property type="entry name" value="AHSA1"/>
    <property type="match status" value="1"/>
</dbReference>
<sequence>MTGTPLFHGTFTLKRLWAASPARVFGAWCDPQIKAQWFTGPAEKWTLMRRSMDFCVGGQEILHGRFNESGLETLFEARFHVIEPAERLVYAYDLHHSGRFHSVTLSSLELDEEAGKTRVSYTEQIVFLDGKDGTADRRHGTGIQFDMIETTLQSLGVLK</sequence>
<dbReference type="RefSeq" id="WP_106726404.1">
    <property type="nucleotide sequence ID" value="NZ_JARXVF010000004.1"/>
</dbReference>
<evidence type="ECO:0000313" key="4">
    <source>
        <dbReference type="Proteomes" id="UP000240653"/>
    </source>
</evidence>
<dbReference type="InterPro" id="IPR013538">
    <property type="entry name" value="ASHA1/2-like_C"/>
</dbReference>
<keyword evidence="4" id="KW-1185">Reference proteome</keyword>
<name>A0A2P7S3T7_9HYPH</name>
<reference evidence="3 4" key="1">
    <citation type="submission" date="2018-03" db="EMBL/GenBank/DDBJ databases">
        <title>The draft genome of Mesorhizobium soli JCM 19897.</title>
        <authorList>
            <person name="Li L."/>
            <person name="Liu L."/>
            <person name="Liang L."/>
            <person name="Wang T."/>
            <person name="Zhang X."/>
        </authorList>
    </citation>
    <scope>NUCLEOTIDE SEQUENCE [LARGE SCALE GENOMIC DNA]</scope>
    <source>
        <strain evidence="3 4">JCM 19897</strain>
    </source>
</reference>
<dbReference type="AlphaFoldDB" id="A0A2P7S3T7"/>
<dbReference type="Gene3D" id="3.30.530.20">
    <property type="match status" value="1"/>
</dbReference>
<gene>
    <name evidence="3" type="ORF">C7I85_23320</name>
</gene>
<feature type="domain" description="Activator of Hsp90 ATPase homologue 1/2-like C-terminal" evidence="2">
    <location>
        <begin position="19"/>
        <end position="152"/>
    </location>
</feature>